<dbReference type="EMBL" id="FR845719">
    <property type="protein sequence ID" value="CCA58939.1"/>
    <property type="molecule type" value="Genomic_DNA"/>
</dbReference>
<evidence type="ECO:0000313" key="2">
    <source>
        <dbReference type="EMBL" id="CCA58939.1"/>
    </source>
</evidence>
<dbReference type="KEGG" id="sve:SVEN_5653"/>
<proteinExistence type="predicted"/>
<dbReference type="STRING" id="953739.SVEN_5653"/>
<sequence length="135" mass="14455">MDTFPKKSRSERCMPMTVDAARPGFSTTVADLRLRTWLLGPGQPVDVIDLFTDADFKVVVDDRADVHINSRDGRLYLGWFPDGRPGTDGEGWKLAVTGTADVPGYCVSFRKETPAAIVAAAVGSVLATSVPAAPC</sequence>
<reference evidence="2 3" key="1">
    <citation type="journal article" date="2011" name="BMC Genomics">
        <title>Genome-wide analysis of the role of GlnR in Streptomyces venezuelae provides new insights into global nitrogen regulation in actinomycetes.</title>
        <authorList>
            <person name="Pullan S.T."/>
            <person name="Bibb M.J."/>
            <person name="Merrick M."/>
        </authorList>
    </citation>
    <scope>NUCLEOTIDE SEQUENCE [LARGE SCALE GENOMIC DNA]</scope>
    <source>
        <strain evidence="3">ATCC 10712 / CBS 650.69 / DSM 40230 / JCM 4526 / NBRC 13096 / PD 04745</strain>
    </source>
</reference>
<organism evidence="2 3">
    <name type="scientific">Streptomyces venezuelae (strain ATCC 10712 / CBS 650.69 / DSM 40230 / JCM 4526 / NBRC 13096 / PD 04745)</name>
    <dbReference type="NCBI Taxonomy" id="953739"/>
    <lineage>
        <taxon>Bacteria</taxon>
        <taxon>Bacillati</taxon>
        <taxon>Actinomycetota</taxon>
        <taxon>Actinomycetes</taxon>
        <taxon>Kitasatosporales</taxon>
        <taxon>Streptomycetaceae</taxon>
        <taxon>Streptomyces</taxon>
    </lineage>
</organism>
<name>F2R996_STRVP</name>
<dbReference type="PATRIC" id="fig|953739.5.peg.878"/>
<dbReference type="InterPro" id="IPR005523">
    <property type="entry name" value="DUF317_SPDY"/>
</dbReference>
<dbReference type="AlphaFoldDB" id="F2R996"/>
<protein>
    <recommendedName>
        <fullName evidence="1">DUF317 domain-containing protein</fullName>
    </recommendedName>
</protein>
<gene>
    <name evidence="2" type="ordered locus">SVEN_5653</name>
</gene>
<keyword evidence="3" id="KW-1185">Reference proteome</keyword>
<dbReference type="HOGENOM" id="CLU_155939_0_0_11"/>
<dbReference type="Pfam" id="PF03771">
    <property type="entry name" value="SPDY"/>
    <property type="match status" value="1"/>
</dbReference>
<evidence type="ECO:0000313" key="3">
    <source>
        <dbReference type="Proteomes" id="UP000006854"/>
    </source>
</evidence>
<dbReference type="eggNOG" id="ENOG5031IQN">
    <property type="taxonomic scope" value="Bacteria"/>
</dbReference>
<accession>F2R996</accession>
<evidence type="ECO:0000259" key="1">
    <source>
        <dbReference type="Pfam" id="PF03771"/>
    </source>
</evidence>
<feature type="domain" description="DUF317" evidence="1">
    <location>
        <begin position="70"/>
        <end position="129"/>
    </location>
</feature>
<dbReference type="Proteomes" id="UP000006854">
    <property type="component" value="Chromosome"/>
</dbReference>